<dbReference type="InterPro" id="IPR040255">
    <property type="entry name" value="Non-specific_endonuclease"/>
</dbReference>
<dbReference type="Gene3D" id="2.40.10.10">
    <property type="entry name" value="Trypsin-like serine proteases"/>
    <property type="match status" value="2"/>
</dbReference>
<dbReference type="Proteomes" id="UP000494111">
    <property type="component" value="Unassembled WGS sequence"/>
</dbReference>
<dbReference type="PANTHER" id="PTHR13966">
    <property type="entry name" value="ENDONUCLEASE RELATED"/>
    <property type="match status" value="1"/>
</dbReference>
<dbReference type="InterPro" id="IPR020821">
    <property type="entry name" value="ENPP1-3/EXOG-like_nuc-like"/>
</dbReference>
<dbReference type="EMBL" id="CADIJO010000008">
    <property type="protein sequence ID" value="CAB3701909.1"/>
    <property type="molecule type" value="Genomic_DNA"/>
</dbReference>
<dbReference type="InterPro" id="IPR001604">
    <property type="entry name" value="Endo_G_ENPP1-like_dom"/>
</dbReference>
<dbReference type="GO" id="GO:0016787">
    <property type="term" value="F:hydrolase activity"/>
    <property type="evidence" value="ECO:0007669"/>
    <property type="project" value="InterPro"/>
</dbReference>
<dbReference type="GO" id="GO:0004519">
    <property type="term" value="F:endonuclease activity"/>
    <property type="evidence" value="ECO:0007669"/>
    <property type="project" value="TreeGrafter"/>
</dbReference>
<dbReference type="InterPro" id="IPR044929">
    <property type="entry name" value="DNA/RNA_non-sp_Endonuclease_sf"/>
</dbReference>
<accession>A0A6S7ASW7</accession>
<evidence type="ECO:0000256" key="1">
    <source>
        <dbReference type="PIRSR" id="PIRSR640255-1"/>
    </source>
</evidence>
<dbReference type="InterPro" id="IPR009003">
    <property type="entry name" value="Peptidase_S1_PA"/>
</dbReference>
<proteinExistence type="predicted"/>
<dbReference type="Gene3D" id="3.40.570.10">
    <property type="entry name" value="Extracellular Endonuclease, subunit A"/>
    <property type="match status" value="1"/>
</dbReference>
<dbReference type="InterPro" id="IPR044925">
    <property type="entry name" value="His-Me_finger_sf"/>
</dbReference>
<dbReference type="SMART" id="SM00892">
    <property type="entry name" value="Endonuclease_NS"/>
    <property type="match status" value="1"/>
</dbReference>
<reference evidence="5 6" key="1">
    <citation type="submission" date="2020-04" db="EMBL/GenBank/DDBJ databases">
        <authorList>
            <person name="De Canck E."/>
        </authorList>
    </citation>
    <scope>NUCLEOTIDE SEQUENCE [LARGE SCALE GENOMIC DNA]</scope>
    <source>
        <strain evidence="5 6">LMG 3458</strain>
    </source>
</reference>
<protein>
    <recommendedName>
        <fullName evidence="7">Serine protease</fullName>
    </recommendedName>
</protein>
<evidence type="ECO:0000256" key="2">
    <source>
        <dbReference type="PIRSR" id="PIRSR640255-2"/>
    </source>
</evidence>
<dbReference type="SUPFAM" id="SSF50494">
    <property type="entry name" value="Trypsin-like serine proteases"/>
    <property type="match status" value="1"/>
</dbReference>
<feature type="domain" description="DNA/RNA non-specific endonuclease/pyrophosphatase/phosphodiesterase" evidence="4">
    <location>
        <begin position="457"/>
        <end position="681"/>
    </location>
</feature>
<keyword evidence="2" id="KW-0479">Metal-binding</keyword>
<evidence type="ECO:0000313" key="5">
    <source>
        <dbReference type="EMBL" id="CAB3701909.1"/>
    </source>
</evidence>
<dbReference type="SUPFAM" id="SSF54060">
    <property type="entry name" value="His-Me finger endonucleases"/>
    <property type="match status" value="1"/>
</dbReference>
<organism evidence="5 6">
    <name type="scientific">Achromobacter deleyi</name>
    <dbReference type="NCBI Taxonomy" id="1353891"/>
    <lineage>
        <taxon>Bacteria</taxon>
        <taxon>Pseudomonadati</taxon>
        <taxon>Pseudomonadota</taxon>
        <taxon>Betaproteobacteria</taxon>
        <taxon>Burkholderiales</taxon>
        <taxon>Alcaligenaceae</taxon>
        <taxon>Achromobacter</taxon>
    </lineage>
</organism>
<name>A0A6S7ASW7_9BURK</name>
<evidence type="ECO:0008006" key="7">
    <source>
        <dbReference type="Google" id="ProtNLM"/>
    </source>
</evidence>
<feature type="active site" description="Proton acceptor" evidence="1">
    <location>
        <position position="523"/>
    </location>
</feature>
<evidence type="ECO:0000259" key="4">
    <source>
        <dbReference type="SMART" id="SM00892"/>
    </source>
</evidence>
<dbReference type="AlphaFoldDB" id="A0A6S7ASW7"/>
<dbReference type="Pfam" id="PF01223">
    <property type="entry name" value="Endonuclease_NS"/>
    <property type="match status" value="1"/>
</dbReference>
<evidence type="ECO:0000313" key="6">
    <source>
        <dbReference type="Proteomes" id="UP000494111"/>
    </source>
</evidence>
<evidence type="ECO:0000259" key="3">
    <source>
        <dbReference type="SMART" id="SM00477"/>
    </source>
</evidence>
<feature type="binding site" evidence="2">
    <location>
        <position position="560"/>
    </location>
    <ligand>
        <name>Mg(2+)</name>
        <dbReference type="ChEBI" id="CHEBI:18420"/>
        <note>catalytic</note>
    </ligand>
</feature>
<dbReference type="GO" id="GO:0046872">
    <property type="term" value="F:metal ion binding"/>
    <property type="evidence" value="ECO:0007669"/>
    <property type="project" value="UniProtKB-KW"/>
</dbReference>
<feature type="domain" description="ENPP1-3/EXOG-like endonuclease/phosphodiesterase" evidence="3">
    <location>
        <begin position="458"/>
        <end position="681"/>
    </location>
</feature>
<gene>
    <name evidence="5" type="ORF">LMG3458_02705</name>
</gene>
<dbReference type="GO" id="GO:0003676">
    <property type="term" value="F:nucleic acid binding"/>
    <property type="evidence" value="ECO:0007669"/>
    <property type="project" value="InterPro"/>
</dbReference>
<dbReference type="RefSeq" id="WP_175192192.1">
    <property type="nucleotide sequence ID" value="NZ_CADIJO010000008.1"/>
</dbReference>
<sequence length="708" mass="77167">MKLPVELLAQAEAAYPIGADDVTALRQRNAAASARELDGAVHFERRRAMLSATARESADLAFERYIGTNDLLPSNYLLSGYLHARSVGRVRYLDKTTRRAAYATGFMVTPELMLTNHHVFPVATAAEFAAFADDAAIEFGYEYDVLGRRQEPVAHALDPETLLHTYAALDLALVAVKPRDVSGQRRLSDQGYLVLDGTLGKAGAGDYATIVQHPDGREKQVALRNNEIVDNSLPDALIYQSDTAPGSSGAAVFNNEWQVIALHSAGVAKKDAAGNYLDRDGQPVPVENGRVDESRVVWISNRGFRVSAIVGYLLSPASGVDRHPLIQTLRSPAYTNARPFTAVSLPVLAAQELGLAPLAVSAPVSVPTPAAAPNPAPVEIRIVVSAGQPVSVQTLVDPATALPQAFETKREDEQDYSACLGYDDQFMGLRLALPAPSAALRKKLAMQGNAPNDYVLKYHHFSTIQHAVRRVPVLSALNVNGKQRYAELDNSTRKDRWLRDNRIDYAAQLDDAWYAKSGFDRGHLSRREDAEWGPTMEAAKTAADMTCSYANAVPQVPAFNRAVMGYHGQWGRLEQLLLEQGVEGEAGKSARICVYSGPLFLSSDPVYSSVQVALSNFKVVAWFDAGGALRATGFRLSQEKLVDGIDFEVLHFDKLFKLQQKPISWIESATGLVFPQALREADTFDGASDGVDDAAIERLVGRPKRTRR</sequence>
<dbReference type="PANTHER" id="PTHR13966:SF5">
    <property type="entry name" value="ENDONUCLEASE G, MITOCHONDRIAL"/>
    <property type="match status" value="1"/>
</dbReference>
<dbReference type="Pfam" id="PF13365">
    <property type="entry name" value="Trypsin_2"/>
    <property type="match status" value="1"/>
</dbReference>
<dbReference type="InterPro" id="IPR043504">
    <property type="entry name" value="Peptidase_S1_PA_chymotrypsin"/>
</dbReference>
<dbReference type="SMART" id="SM00477">
    <property type="entry name" value="NUC"/>
    <property type="match status" value="1"/>
</dbReference>